<evidence type="ECO:0000256" key="4">
    <source>
        <dbReference type="SAM" id="MobiDB-lite"/>
    </source>
</evidence>
<proteinExistence type="predicted"/>
<evidence type="ECO:0000313" key="5">
    <source>
        <dbReference type="EMBL" id="AGQ19439.1"/>
    </source>
</evidence>
<name>S5DKW4_9ACTN</name>
<keyword evidence="2" id="KW-0547">Nucleotide-binding</keyword>
<keyword evidence="3" id="KW-0067">ATP-binding</keyword>
<evidence type="ECO:0000256" key="2">
    <source>
        <dbReference type="ARBA" id="ARBA00022741"/>
    </source>
</evidence>
<accession>S5DKW4</accession>
<dbReference type="AlphaFoldDB" id="S5DKW4"/>
<organism evidence="5">
    <name type="scientific">Candidatus Actinomarina minuta</name>
    <dbReference type="NCBI Taxonomy" id="1389454"/>
    <lineage>
        <taxon>Bacteria</taxon>
        <taxon>Bacillati</taxon>
        <taxon>Actinomycetota</taxon>
        <taxon>Actinomycetes</taxon>
        <taxon>Candidatus Actinomarinidae</taxon>
        <taxon>Candidatus Actinomarinales</taxon>
        <taxon>Candidatus Actinomarineae</taxon>
        <taxon>Candidatus Actinomarinaceae</taxon>
        <taxon>Candidatus Actinomarina</taxon>
    </lineage>
</organism>
<feature type="region of interest" description="Disordered" evidence="4">
    <location>
        <begin position="264"/>
        <end position="283"/>
    </location>
</feature>
<evidence type="ECO:0000256" key="3">
    <source>
        <dbReference type="ARBA" id="ARBA00022840"/>
    </source>
</evidence>
<dbReference type="Gene3D" id="3.40.50.880">
    <property type="match status" value="1"/>
</dbReference>
<protein>
    <submittedName>
        <fullName evidence="5">MedDCM-OCT-S37-C10-cds6</fullName>
    </submittedName>
</protein>
<dbReference type="SUPFAM" id="SSF47323">
    <property type="entry name" value="Anticodon-binding domain of a subclass of class I aminoacyl-tRNA synthetases"/>
    <property type="match status" value="1"/>
</dbReference>
<dbReference type="InterPro" id="IPR009080">
    <property type="entry name" value="tRNAsynth_Ia_anticodon-bd"/>
</dbReference>
<dbReference type="GO" id="GO:0005524">
    <property type="term" value="F:ATP binding"/>
    <property type="evidence" value="ECO:0007669"/>
    <property type="project" value="UniProtKB-KW"/>
</dbReference>
<sequence length="358" mass="39996">MKVAKGSIAVMGSGETSPALVSVHRDFVKMLDNQVSAYLIDTPFGFQENADVLVDKLKLFFKKSVQIDIDVASLRNQNNIDSIEYYEMLEELGNSNFIFSGPGSPSYASKTWLQSEIPNVLINHLERGKHAVFSSAAASTLGEKTIPVYEIYKVGMNPFWEDGLNILELYGLSATIVPHFNNKEGGNHDTSCSYIGENRLNSLIDKEYTNILGIDEHTALVIDGEKEVFKVEGIGTVTGKTKKGRTIFEAGDERPLSELQNILQKSDHNKSASTKTSSSVTDENSLKKELAKLNLEIKNNNDFTSLFDKTMLEIINLRNKFRSEEKYSESDDIRDLLDELNIVIEDNKTGSSWKFKGQ</sequence>
<dbReference type="GO" id="GO:0006418">
    <property type="term" value="P:tRNA aminoacylation for protein translation"/>
    <property type="evidence" value="ECO:0007669"/>
    <property type="project" value="InterPro"/>
</dbReference>
<dbReference type="Gene3D" id="1.20.120.1910">
    <property type="entry name" value="Cysteine-tRNA ligase, C-terminal anti-codon recognition domain"/>
    <property type="match status" value="1"/>
</dbReference>
<reference evidence="5" key="1">
    <citation type="journal article" date="2013" name="Sci. Rep.">
        <title>Metagenomics uncovers a new group of low GC and ultra-small marine Actinobacteria.</title>
        <authorList>
            <person name="Ghai R."/>
            <person name="Mizuno C.M."/>
            <person name="Picazo A."/>
            <person name="Camacho A."/>
            <person name="Rodriguez-Valera F."/>
        </authorList>
    </citation>
    <scope>NUCLEOTIDE SEQUENCE</scope>
</reference>
<dbReference type="GO" id="GO:0004812">
    <property type="term" value="F:aminoacyl-tRNA ligase activity"/>
    <property type="evidence" value="ECO:0007669"/>
    <property type="project" value="InterPro"/>
</dbReference>
<keyword evidence="1" id="KW-0436">Ligase</keyword>
<evidence type="ECO:0000256" key="1">
    <source>
        <dbReference type="ARBA" id="ARBA00022598"/>
    </source>
</evidence>
<dbReference type="EMBL" id="KC811132">
    <property type="protein sequence ID" value="AGQ19439.1"/>
    <property type="molecule type" value="Genomic_DNA"/>
</dbReference>
<dbReference type="InterPro" id="IPR029062">
    <property type="entry name" value="Class_I_gatase-like"/>
</dbReference>